<dbReference type="KEGG" id="sdr:SCD_n00596"/>
<sequence length="147" mass="16038">MFDFSFFELMVIGVVALIVIGPERMPKVARTAGLLFGRAQRYVSEVKADINNQLKLEELRKIEADLRAKASTAEHVIIEETRHVEQEFRGAAELATPADTPSQETEAAENPGMPQSLPSAEPPAVESAQLELGLDSARPHQAEASSK</sequence>
<evidence type="ECO:0000256" key="12">
    <source>
        <dbReference type="SAM" id="Phobius"/>
    </source>
</evidence>
<dbReference type="PANTHER" id="PTHR33162:SF1">
    <property type="entry name" value="SEC-INDEPENDENT PROTEIN TRANSLOCASE PROTEIN TATA, CHLOROPLASTIC"/>
    <property type="match status" value="1"/>
</dbReference>
<keyword evidence="4" id="KW-0997">Cell inner membrane</keyword>
<feature type="transmembrane region" description="Helical" evidence="12">
    <location>
        <begin position="6"/>
        <end position="22"/>
    </location>
</feature>
<dbReference type="Proteomes" id="UP000015559">
    <property type="component" value="Chromosome"/>
</dbReference>
<keyword evidence="8 10" id="KW-0811">Translocation</keyword>
<accession>S6AB89</accession>
<evidence type="ECO:0000256" key="10">
    <source>
        <dbReference type="HAMAP-Rule" id="MF_00237"/>
    </source>
</evidence>
<dbReference type="PANTHER" id="PTHR33162">
    <property type="entry name" value="SEC-INDEPENDENT PROTEIN TRANSLOCASE PROTEIN TATA, CHLOROPLASTIC"/>
    <property type="match status" value="1"/>
</dbReference>
<dbReference type="RefSeq" id="WP_009206608.1">
    <property type="nucleotide sequence ID" value="NC_022357.1"/>
</dbReference>
<evidence type="ECO:0000256" key="4">
    <source>
        <dbReference type="ARBA" id="ARBA00022519"/>
    </source>
</evidence>
<evidence type="ECO:0000256" key="6">
    <source>
        <dbReference type="ARBA" id="ARBA00022927"/>
    </source>
</evidence>
<dbReference type="EMBL" id="AP013066">
    <property type="protein sequence ID" value="BAN34443.1"/>
    <property type="molecule type" value="Genomic_DNA"/>
</dbReference>
<comment type="subcellular location">
    <subcellularLocation>
        <location evidence="10">Cell membrane</location>
        <topology evidence="10">Single-pass membrane protein</topology>
    </subcellularLocation>
    <subcellularLocation>
        <location evidence="1">Membrane</location>
        <topology evidence="1">Single-pass membrane protein</topology>
    </subcellularLocation>
</comment>
<dbReference type="InterPro" id="IPR003369">
    <property type="entry name" value="TatA/B/E"/>
</dbReference>
<proteinExistence type="inferred from homology"/>
<keyword evidence="2 10" id="KW-0813">Transport</keyword>
<comment type="subunit">
    <text evidence="10">The Tat system comprises two distinct complexes: a TatABC complex, containing multiple copies of TatA, TatB and TatC subunits, and a separate TatA complex, containing only TatA subunits. Substrates initially bind to the TatABC complex, which probably triggers association of the separate TatA complex to form the active translocon.</text>
</comment>
<dbReference type="GO" id="GO:0043953">
    <property type="term" value="P:protein transport by the Tat complex"/>
    <property type="evidence" value="ECO:0007669"/>
    <property type="project" value="UniProtKB-UniRule"/>
</dbReference>
<dbReference type="OrthoDB" id="9816005at2"/>
<evidence type="ECO:0000256" key="8">
    <source>
        <dbReference type="ARBA" id="ARBA00023010"/>
    </source>
</evidence>
<dbReference type="GO" id="GO:0008320">
    <property type="term" value="F:protein transmembrane transporter activity"/>
    <property type="evidence" value="ECO:0007669"/>
    <property type="project" value="UniProtKB-UniRule"/>
</dbReference>
<evidence type="ECO:0000256" key="7">
    <source>
        <dbReference type="ARBA" id="ARBA00022989"/>
    </source>
</evidence>
<name>S6AB89_SULDS</name>
<dbReference type="Pfam" id="PF02416">
    <property type="entry name" value="TatA_B_E"/>
    <property type="match status" value="1"/>
</dbReference>
<keyword evidence="5 10" id="KW-0812">Transmembrane</keyword>
<evidence type="ECO:0000313" key="14">
    <source>
        <dbReference type="Proteomes" id="UP000015559"/>
    </source>
</evidence>
<gene>
    <name evidence="10" type="primary">tatB</name>
    <name evidence="13" type="ORF">SCD_n00596</name>
</gene>
<feature type="compositionally biased region" description="Basic and acidic residues" evidence="11">
    <location>
        <begin position="137"/>
        <end position="147"/>
    </location>
</feature>
<comment type="similarity">
    <text evidence="10">Belongs to the TatB family.</text>
</comment>
<dbReference type="InterPro" id="IPR018448">
    <property type="entry name" value="TatB"/>
</dbReference>
<feature type="region of interest" description="Disordered" evidence="11">
    <location>
        <begin position="88"/>
        <end position="147"/>
    </location>
</feature>
<dbReference type="HAMAP" id="MF_00237">
    <property type="entry name" value="TatB"/>
    <property type="match status" value="1"/>
</dbReference>
<dbReference type="AlphaFoldDB" id="S6AB89"/>
<evidence type="ECO:0000313" key="13">
    <source>
        <dbReference type="EMBL" id="BAN34443.1"/>
    </source>
</evidence>
<dbReference type="Gene3D" id="1.20.5.3310">
    <property type="match status" value="1"/>
</dbReference>
<keyword evidence="9 10" id="KW-0472">Membrane</keyword>
<evidence type="ECO:0000256" key="11">
    <source>
        <dbReference type="SAM" id="MobiDB-lite"/>
    </source>
</evidence>
<dbReference type="PRINTS" id="PR01506">
    <property type="entry name" value="TATBPROTEIN"/>
</dbReference>
<comment type="function">
    <text evidence="10">Part of the twin-arginine translocation (Tat) system that transports large folded proteins containing a characteristic twin-arginine motif in their signal peptide across membranes. Together with TatC, TatB is part of a receptor directly interacting with Tat signal peptides. TatB may form an oligomeric binding site that transiently accommodates folded Tat precursor proteins before their translocation.</text>
</comment>
<dbReference type="HOGENOM" id="CLU_086034_1_1_4"/>
<reference evidence="13 14" key="1">
    <citation type="journal article" date="2012" name="Appl. Environ. Microbiol.">
        <title>Draft genome sequence of a psychrotolerant sulfur-oxidizing bacterium, Sulfuricella denitrificans skB26, and proteomic insights into cold adaptation.</title>
        <authorList>
            <person name="Watanabe T."/>
            <person name="Kojima H."/>
            <person name="Fukui M."/>
        </authorList>
    </citation>
    <scope>NUCLEOTIDE SEQUENCE [LARGE SCALE GENOMIC DNA]</scope>
    <source>
        <strain evidence="14">skB26</strain>
    </source>
</reference>
<keyword evidence="14" id="KW-1185">Reference proteome</keyword>
<dbReference type="NCBIfam" id="TIGR01410">
    <property type="entry name" value="tatB"/>
    <property type="match status" value="1"/>
</dbReference>
<organism evidence="13 14">
    <name type="scientific">Sulfuricella denitrificans (strain DSM 22764 / NBRC 105220 / skB26)</name>
    <dbReference type="NCBI Taxonomy" id="1163617"/>
    <lineage>
        <taxon>Bacteria</taxon>
        <taxon>Pseudomonadati</taxon>
        <taxon>Pseudomonadota</taxon>
        <taxon>Betaproteobacteria</taxon>
        <taxon>Nitrosomonadales</taxon>
        <taxon>Sulfuricellaceae</taxon>
        <taxon>Sulfuricella</taxon>
    </lineage>
</organism>
<dbReference type="STRING" id="1163617.SCD_n00596"/>
<evidence type="ECO:0000256" key="5">
    <source>
        <dbReference type="ARBA" id="ARBA00022692"/>
    </source>
</evidence>
<keyword evidence="7 10" id="KW-1133">Transmembrane helix</keyword>
<keyword evidence="6 10" id="KW-0653">Protein transport</keyword>
<protein>
    <recommendedName>
        <fullName evidence="10">Sec-independent protein translocase protein TatB</fullName>
    </recommendedName>
</protein>
<dbReference type="GO" id="GO:0033281">
    <property type="term" value="C:TAT protein transport complex"/>
    <property type="evidence" value="ECO:0007669"/>
    <property type="project" value="UniProtKB-UniRule"/>
</dbReference>
<evidence type="ECO:0000256" key="2">
    <source>
        <dbReference type="ARBA" id="ARBA00022448"/>
    </source>
</evidence>
<dbReference type="eggNOG" id="COG1826">
    <property type="taxonomic scope" value="Bacteria"/>
</dbReference>
<evidence type="ECO:0000256" key="9">
    <source>
        <dbReference type="ARBA" id="ARBA00023136"/>
    </source>
</evidence>
<evidence type="ECO:0000256" key="1">
    <source>
        <dbReference type="ARBA" id="ARBA00004167"/>
    </source>
</evidence>
<keyword evidence="3 10" id="KW-1003">Cell membrane</keyword>
<evidence type="ECO:0000256" key="3">
    <source>
        <dbReference type="ARBA" id="ARBA00022475"/>
    </source>
</evidence>